<proteinExistence type="predicted"/>
<keyword evidence="6 9" id="KW-1133">Transmembrane helix</keyword>
<feature type="transmembrane region" description="Helical" evidence="9">
    <location>
        <begin position="351"/>
        <end position="370"/>
    </location>
</feature>
<reference evidence="11 12" key="1">
    <citation type="submission" date="2024-02" db="EMBL/GenBank/DDBJ databases">
        <authorList>
            <person name="Saticioglu I.B."/>
        </authorList>
    </citation>
    <scope>NUCLEOTIDE SEQUENCE [LARGE SCALE GENOMIC DNA]</scope>
    <source>
        <strain evidence="11 12">Mu-86</strain>
    </source>
</reference>
<evidence type="ECO:0000256" key="1">
    <source>
        <dbReference type="ARBA" id="ARBA00004651"/>
    </source>
</evidence>
<feature type="transmembrane region" description="Helical" evidence="9">
    <location>
        <begin position="382"/>
        <end position="406"/>
    </location>
</feature>
<comment type="caution">
    <text evidence="11">The sequence shown here is derived from an EMBL/GenBank/DDBJ whole genome shotgun (WGS) entry which is preliminary data.</text>
</comment>
<protein>
    <submittedName>
        <fullName evidence="11">Phospholipid carrier-dependent glycosyltransferase</fullName>
    </submittedName>
</protein>
<keyword evidence="7 9" id="KW-0472">Membrane</keyword>
<keyword evidence="3" id="KW-0328">Glycosyltransferase</keyword>
<feature type="region of interest" description="Disordered" evidence="8">
    <location>
        <begin position="1"/>
        <end position="28"/>
    </location>
</feature>
<evidence type="ECO:0000256" key="6">
    <source>
        <dbReference type="ARBA" id="ARBA00022989"/>
    </source>
</evidence>
<gene>
    <name evidence="11" type="ORF">WDU96_03635</name>
</gene>
<keyword evidence="2" id="KW-1003">Cell membrane</keyword>
<dbReference type="Proteomes" id="UP001368654">
    <property type="component" value="Unassembled WGS sequence"/>
</dbReference>
<evidence type="ECO:0000256" key="7">
    <source>
        <dbReference type="ARBA" id="ARBA00023136"/>
    </source>
</evidence>
<feature type="transmembrane region" description="Helical" evidence="9">
    <location>
        <begin position="171"/>
        <end position="188"/>
    </location>
</feature>
<dbReference type="InterPro" id="IPR003342">
    <property type="entry name" value="ArnT-like_N"/>
</dbReference>
<evidence type="ECO:0000256" key="4">
    <source>
        <dbReference type="ARBA" id="ARBA00022679"/>
    </source>
</evidence>
<feature type="transmembrane region" description="Helical" evidence="9">
    <location>
        <begin position="236"/>
        <end position="258"/>
    </location>
</feature>
<name>A0ABU8LSR2_9MICO</name>
<evidence type="ECO:0000256" key="8">
    <source>
        <dbReference type="SAM" id="MobiDB-lite"/>
    </source>
</evidence>
<keyword evidence="5 9" id="KW-0812">Transmembrane</keyword>
<evidence type="ECO:0000256" key="9">
    <source>
        <dbReference type="SAM" id="Phobius"/>
    </source>
</evidence>
<keyword evidence="4" id="KW-0808">Transferase</keyword>
<keyword evidence="12" id="KW-1185">Reference proteome</keyword>
<sequence length="670" mass="72272">MTTTLDRNQTTSATPISSDDVTSAADARPASRWRTRVTDLVWLLPPLALGMLINAINLGGSPQRIDDEGTYTAQAWALGNLGELTHYTYWYDHPPLGWIQIAGYAGLTGAWDRHDVAVVAAREAMLVATAIAGILLWFLVRRIGFARLTASVATALFLLSPLAVQFHRQVYLDNIATAWLLGALLLAMSRHKQLLGYIAAAAAFGIAVLTKETYLLALPLVAWLMWRGADRTTRRYTLSVASAVLALVGLVYIAFALVKGEVVPGVGRVSLFEGLAFQLASREGSGSLFDPESLMSRTIGLWWQLDSVLIVAALTAAVAALFVRRLRPWAITLLALTAFMFRGGYLPVPYVIILLPFAAIVIAGMAQVAAERLRARTGKHRVLSRIGGGLVAAGLVMALVIAAPLWTAQLRGFLLADLDEPLRDAETWMVENAPGDARILVDDAMWVDLVSEGFTRENVIWYYKADTDPDVQTLAPNGWRDYDYVVTTDSMRTFPTEFPTVRQAIDNSVVVASFGEGPQQVDVRFVDGEQSGLEQASDDGLYAARSIAGQQLLRNPDVGVPAEEQDLLTAGVIDARILLSLAQLAAIGQIDIADISQLDGDPSGVYRQLTISSFAGEDARGDALGSDAALRFFDSLTGTLAPLSADRSDAGVIVTFSPVEPLNLLPRPAA</sequence>
<feature type="domain" description="ArnT-like N-terminal" evidence="10">
    <location>
        <begin position="114"/>
        <end position="256"/>
    </location>
</feature>
<evidence type="ECO:0000256" key="5">
    <source>
        <dbReference type="ARBA" id="ARBA00022692"/>
    </source>
</evidence>
<evidence type="ECO:0000313" key="12">
    <source>
        <dbReference type="Proteomes" id="UP001368654"/>
    </source>
</evidence>
<feature type="transmembrane region" description="Helical" evidence="9">
    <location>
        <begin position="194"/>
        <end position="224"/>
    </location>
</feature>
<feature type="transmembrane region" description="Helical" evidence="9">
    <location>
        <begin position="301"/>
        <end position="322"/>
    </location>
</feature>
<dbReference type="EMBL" id="JBBDGL010000001">
    <property type="protein sequence ID" value="MEJ1154690.1"/>
    <property type="molecule type" value="Genomic_DNA"/>
</dbReference>
<evidence type="ECO:0000313" key="11">
    <source>
        <dbReference type="EMBL" id="MEJ1154690.1"/>
    </source>
</evidence>
<organism evidence="11 12">
    <name type="scientific">Microbacterium marmarense</name>
    <dbReference type="NCBI Taxonomy" id="3122051"/>
    <lineage>
        <taxon>Bacteria</taxon>
        <taxon>Bacillati</taxon>
        <taxon>Actinomycetota</taxon>
        <taxon>Actinomycetes</taxon>
        <taxon>Micrococcales</taxon>
        <taxon>Microbacteriaceae</taxon>
        <taxon>Microbacterium</taxon>
    </lineage>
</organism>
<evidence type="ECO:0000259" key="10">
    <source>
        <dbReference type="Pfam" id="PF02366"/>
    </source>
</evidence>
<dbReference type="RefSeq" id="WP_337337123.1">
    <property type="nucleotide sequence ID" value="NZ_JBBDGL010000001.1"/>
</dbReference>
<dbReference type="InterPro" id="IPR050297">
    <property type="entry name" value="LipidA_mod_glycosyltrf_83"/>
</dbReference>
<feature type="transmembrane region" description="Helical" evidence="9">
    <location>
        <begin position="145"/>
        <end position="164"/>
    </location>
</feature>
<feature type="compositionally biased region" description="Polar residues" evidence="8">
    <location>
        <begin position="1"/>
        <end position="21"/>
    </location>
</feature>
<feature type="transmembrane region" description="Helical" evidence="9">
    <location>
        <begin position="40"/>
        <end position="58"/>
    </location>
</feature>
<accession>A0ABU8LSR2</accession>
<evidence type="ECO:0000256" key="2">
    <source>
        <dbReference type="ARBA" id="ARBA00022475"/>
    </source>
</evidence>
<dbReference type="PANTHER" id="PTHR33908:SF11">
    <property type="entry name" value="MEMBRANE PROTEIN"/>
    <property type="match status" value="1"/>
</dbReference>
<comment type="subcellular location">
    <subcellularLocation>
        <location evidence="1">Cell membrane</location>
        <topology evidence="1">Multi-pass membrane protein</topology>
    </subcellularLocation>
</comment>
<evidence type="ECO:0000256" key="3">
    <source>
        <dbReference type="ARBA" id="ARBA00022676"/>
    </source>
</evidence>
<dbReference type="PANTHER" id="PTHR33908">
    <property type="entry name" value="MANNOSYLTRANSFERASE YKCB-RELATED"/>
    <property type="match status" value="1"/>
</dbReference>
<dbReference type="Pfam" id="PF02366">
    <property type="entry name" value="PMT"/>
    <property type="match status" value="1"/>
</dbReference>
<feature type="transmembrane region" description="Helical" evidence="9">
    <location>
        <begin position="116"/>
        <end position="139"/>
    </location>
</feature>